<reference evidence="2 3" key="1">
    <citation type="submission" date="2023-07" db="EMBL/GenBank/DDBJ databases">
        <title>Genomic Encyclopedia of Type Strains, Phase IV (KMG-IV): sequencing the most valuable type-strain genomes for metagenomic binning, comparative biology and taxonomic classification.</title>
        <authorList>
            <person name="Goeker M."/>
        </authorList>
    </citation>
    <scope>NUCLEOTIDE SEQUENCE [LARGE SCALE GENOMIC DNA]</scope>
    <source>
        <strain evidence="2 3">DSM 22170</strain>
    </source>
</reference>
<dbReference type="Proteomes" id="UP001185028">
    <property type="component" value="Unassembled WGS sequence"/>
</dbReference>
<evidence type="ECO:0000313" key="3">
    <source>
        <dbReference type="Proteomes" id="UP001185028"/>
    </source>
</evidence>
<organism evidence="2 3">
    <name type="scientific">Paenibacillus hunanensis</name>
    <dbReference type="NCBI Taxonomy" id="539262"/>
    <lineage>
        <taxon>Bacteria</taxon>
        <taxon>Bacillati</taxon>
        <taxon>Bacillota</taxon>
        <taxon>Bacilli</taxon>
        <taxon>Bacillales</taxon>
        <taxon>Paenibacillaceae</taxon>
        <taxon>Paenibacillus</taxon>
    </lineage>
</organism>
<dbReference type="InterPro" id="IPR011083">
    <property type="entry name" value="Phage_tail_collar_dom"/>
</dbReference>
<name>A0ABU1J2Y3_9BACL</name>
<sequence length="173" mass="18337">MDPYIGEIRLFAGTYAPQDWLLCNGQLLNVNEYQALYAVIGNEFGGTAPSTFKLPDLTGKAPLHRGQGAGLTAHNFASTGGTATETLTTSQIPAHQHIPQSLNVADGADPNAKMWANSPRTVSVSAYTPTPNVQFSPLAISAAGGGNAHNNMQPFVGIIHIICWNGVYPDFNN</sequence>
<protein>
    <submittedName>
        <fullName evidence="2">Microcystin-dependent protein</fullName>
    </submittedName>
</protein>
<feature type="domain" description="Phage tail collar" evidence="1">
    <location>
        <begin position="6"/>
        <end position="62"/>
    </location>
</feature>
<dbReference type="Pfam" id="PF07484">
    <property type="entry name" value="Collar"/>
    <property type="match status" value="1"/>
</dbReference>
<dbReference type="EMBL" id="JAVDQH010000019">
    <property type="protein sequence ID" value="MDR6245867.1"/>
    <property type="molecule type" value="Genomic_DNA"/>
</dbReference>
<dbReference type="RefSeq" id="WP_188775711.1">
    <property type="nucleotide sequence ID" value="NZ_BMMB01000005.1"/>
</dbReference>
<dbReference type="InterPro" id="IPR037053">
    <property type="entry name" value="Phage_tail_collar_dom_sf"/>
</dbReference>
<gene>
    <name evidence="2" type="ORF">JOC58_003783</name>
</gene>
<evidence type="ECO:0000313" key="2">
    <source>
        <dbReference type="EMBL" id="MDR6245867.1"/>
    </source>
</evidence>
<accession>A0ABU1J2Y3</accession>
<dbReference type="SUPFAM" id="SSF88874">
    <property type="entry name" value="Receptor-binding domain of short tail fibre protein gp12"/>
    <property type="match status" value="1"/>
</dbReference>
<dbReference type="Gene3D" id="3.90.1340.10">
    <property type="entry name" value="Phage tail collar domain"/>
    <property type="match status" value="1"/>
</dbReference>
<keyword evidence="3" id="KW-1185">Reference proteome</keyword>
<proteinExistence type="predicted"/>
<evidence type="ECO:0000259" key="1">
    <source>
        <dbReference type="Pfam" id="PF07484"/>
    </source>
</evidence>
<comment type="caution">
    <text evidence="2">The sequence shown here is derived from an EMBL/GenBank/DDBJ whole genome shotgun (WGS) entry which is preliminary data.</text>
</comment>